<dbReference type="Pfam" id="PF13770">
    <property type="entry name" value="DUF4169"/>
    <property type="match status" value="1"/>
</dbReference>
<feature type="compositionally biased region" description="Basic and acidic residues" evidence="1">
    <location>
        <begin position="33"/>
        <end position="43"/>
    </location>
</feature>
<dbReference type="InterPro" id="IPR025227">
    <property type="entry name" value="DUF4169"/>
</dbReference>
<gene>
    <name evidence="2" type="ORF">EHE22_18560</name>
</gene>
<evidence type="ECO:0000313" key="3">
    <source>
        <dbReference type="Proteomes" id="UP000526233"/>
    </source>
</evidence>
<dbReference type="EMBL" id="PKQI01000003">
    <property type="protein sequence ID" value="NNV22418.1"/>
    <property type="molecule type" value="Genomic_DNA"/>
</dbReference>
<sequence>MSDIVNLRQFKKQKARQSKEQQAEQNRILHGRTKAEKEFAREETRKAEKFLTLNRLEPSKKPDDGA</sequence>
<protein>
    <submittedName>
        <fullName evidence="2">DUF4169 family protein</fullName>
    </submittedName>
</protein>
<dbReference type="RefSeq" id="WP_007875721.1">
    <property type="nucleotide sequence ID" value="NZ_CAXURC020000001.1"/>
</dbReference>
<accession>A0A7Y3T7W4</accession>
<reference evidence="2 3" key="1">
    <citation type="submission" date="2018-11" db="EMBL/GenBank/DDBJ databases">
        <title>Genome sequencing and analysis.</title>
        <authorList>
            <person name="Huang Y.-T."/>
        </authorList>
    </citation>
    <scope>NUCLEOTIDE SEQUENCE [LARGE SCALE GENOMIC DNA]</scope>
    <source>
        <strain evidence="2 3">SHIN</strain>
    </source>
</reference>
<dbReference type="Proteomes" id="UP000526233">
    <property type="component" value="Unassembled WGS sequence"/>
</dbReference>
<organism evidence="2 3">
    <name type="scientific">Brucella pseudogrignonensis</name>
    <dbReference type="NCBI Taxonomy" id="419475"/>
    <lineage>
        <taxon>Bacteria</taxon>
        <taxon>Pseudomonadati</taxon>
        <taxon>Pseudomonadota</taxon>
        <taxon>Alphaproteobacteria</taxon>
        <taxon>Hyphomicrobiales</taxon>
        <taxon>Brucellaceae</taxon>
        <taxon>Brucella/Ochrobactrum group</taxon>
        <taxon>Brucella</taxon>
    </lineage>
</organism>
<dbReference type="AlphaFoldDB" id="A0A7Y3T7W4"/>
<dbReference type="GeneID" id="93108484"/>
<comment type="caution">
    <text evidence="2">The sequence shown here is derived from an EMBL/GenBank/DDBJ whole genome shotgun (WGS) entry which is preliminary data.</text>
</comment>
<evidence type="ECO:0000313" key="2">
    <source>
        <dbReference type="EMBL" id="NNV22418.1"/>
    </source>
</evidence>
<proteinExistence type="predicted"/>
<feature type="region of interest" description="Disordered" evidence="1">
    <location>
        <begin position="1"/>
        <end position="43"/>
    </location>
</feature>
<evidence type="ECO:0000256" key="1">
    <source>
        <dbReference type="SAM" id="MobiDB-lite"/>
    </source>
</evidence>
<name>A0A7Y3T7W4_9HYPH</name>